<dbReference type="KEGG" id="spun:BFF78_02565"/>
<dbReference type="Gene3D" id="1.10.101.10">
    <property type="entry name" value="PGBD-like superfamily/PGBD"/>
    <property type="match status" value="1"/>
</dbReference>
<proteinExistence type="predicted"/>
<dbReference type="AlphaFoldDB" id="A0A1D7Y3C7"/>
<accession>A0A1D7Y3C7</accession>
<dbReference type="EMBL" id="CP017248">
    <property type="protein sequence ID" value="AOR30101.1"/>
    <property type="molecule type" value="Genomic_DNA"/>
</dbReference>
<evidence type="ECO:0000313" key="1">
    <source>
        <dbReference type="EMBL" id="AOR30101.1"/>
    </source>
</evidence>
<evidence type="ECO:0008006" key="3">
    <source>
        <dbReference type="Google" id="ProtNLM"/>
    </source>
</evidence>
<name>A0A1D7Y3C7_9ACTN</name>
<dbReference type="Proteomes" id="UP000094960">
    <property type="component" value="Chromosome"/>
</dbReference>
<dbReference type="SUPFAM" id="SSF47090">
    <property type="entry name" value="PGBD-like"/>
    <property type="match status" value="1"/>
</dbReference>
<evidence type="ECO:0000313" key="2">
    <source>
        <dbReference type="Proteomes" id="UP000094960"/>
    </source>
</evidence>
<dbReference type="InterPro" id="IPR036365">
    <property type="entry name" value="PGBD-like_sf"/>
</dbReference>
<dbReference type="InterPro" id="IPR036366">
    <property type="entry name" value="PGBDSf"/>
</dbReference>
<organism evidence="1 2">
    <name type="scientific">Streptomyces fodineus</name>
    <dbReference type="NCBI Taxonomy" id="1904616"/>
    <lineage>
        <taxon>Bacteria</taxon>
        <taxon>Bacillati</taxon>
        <taxon>Actinomycetota</taxon>
        <taxon>Actinomycetes</taxon>
        <taxon>Kitasatosporales</taxon>
        <taxon>Streptomycetaceae</taxon>
        <taxon>Streptomyces</taxon>
    </lineage>
</organism>
<protein>
    <recommendedName>
        <fullName evidence="3">Peptidoglycan binding-like domain-containing protein</fullName>
    </recommendedName>
</protein>
<reference evidence="2" key="1">
    <citation type="submission" date="2016-09" db="EMBL/GenBank/DDBJ databases">
        <title>Streptomyces puniciscabiei strain:TW1S1 Genome sequencing and assembly.</title>
        <authorList>
            <person name="Kim M.-K."/>
            <person name="Kim S.B."/>
        </authorList>
    </citation>
    <scope>NUCLEOTIDE SEQUENCE [LARGE SCALE GENOMIC DNA]</scope>
    <source>
        <strain evidence="2">TW1S1</strain>
    </source>
</reference>
<sequence>MRRHGGTVHTGVRITDPRRLPPADTTLLDLDPGQVAALYRDRLPARVRGAYQRFRRAPAVFKLDLAVEGGVPWTNGHARRAGTVHLGGPLAEVARGERGVVAGRMPERPFVRVGQQYPADPSRSAGDVHPVYTYAHVPYGYDGDATEAILRQLEPFAPGVRDRVVGSRVTRPASFAAANPDFAGGDIIIGAKATPQVLLGTRPTTAPYSTGTPGVLLCSAVPVPTVCAVPERRRPHCATWASGHLPARGVPRSDEDRGDAITERTVLVGGPRAELEGRQQRFVPSGAALPDTAQVVHRAVIPRPVEQGVNSRVGDGKSADTYLVWRAERHSTTRGKSMRTNIPTRALLTATTAVALAAGSLAAAGTSVAAPAAAHPAVSTKAVTPQAVNNLGLNATQAKKVQRWLKQYWRYTGSIDGQLGPNSWKAFQRCLKQYWGYTGPIDGVVGTGTVKALQRLLKDSWGYTGAIDGIAGSGTKAAFKRFADAH</sequence>
<dbReference type="PANTHER" id="PTHR10668:SF105">
    <property type="entry name" value="DEHYDROGENASE-RELATED"/>
    <property type="match status" value="1"/>
</dbReference>
<dbReference type="PANTHER" id="PTHR10668">
    <property type="entry name" value="PHYTOENE DEHYDROGENASE"/>
    <property type="match status" value="1"/>
</dbReference>
<gene>
    <name evidence="1" type="ORF">BFF78_02565</name>
</gene>
<keyword evidence="2" id="KW-1185">Reference proteome</keyword>